<organism evidence="2 3">
    <name type="scientific">Angomonas deanei</name>
    <dbReference type="NCBI Taxonomy" id="59799"/>
    <lineage>
        <taxon>Eukaryota</taxon>
        <taxon>Discoba</taxon>
        <taxon>Euglenozoa</taxon>
        <taxon>Kinetoplastea</taxon>
        <taxon>Metakinetoplastina</taxon>
        <taxon>Trypanosomatida</taxon>
        <taxon>Trypanosomatidae</taxon>
        <taxon>Strigomonadinae</taxon>
        <taxon>Angomonas</taxon>
    </lineage>
</organism>
<feature type="compositionally biased region" description="Polar residues" evidence="1">
    <location>
        <begin position="637"/>
        <end position="647"/>
    </location>
</feature>
<reference evidence="2 3" key="1">
    <citation type="submission" date="2020-08" db="EMBL/GenBank/DDBJ databases">
        <authorList>
            <person name="Newling K."/>
            <person name="Davey J."/>
            <person name="Forrester S."/>
        </authorList>
    </citation>
    <scope>NUCLEOTIDE SEQUENCE [LARGE SCALE GENOMIC DNA]</scope>
    <source>
        <strain evidence="3">Crithidia deanei Carvalho (ATCC PRA-265)</strain>
    </source>
</reference>
<protein>
    <submittedName>
        <fullName evidence="2">Uncharacterized protein</fullName>
    </submittedName>
</protein>
<feature type="compositionally biased region" description="Polar residues" evidence="1">
    <location>
        <begin position="513"/>
        <end position="527"/>
    </location>
</feature>
<feature type="region of interest" description="Disordered" evidence="1">
    <location>
        <begin position="1"/>
        <end position="31"/>
    </location>
</feature>
<feature type="compositionally biased region" description="Polar residues" evidence="1">
    <location>
        <begin position="772"/>
        <end position="787"/>
    </location>
</feature>
<gene>
    <name evidence="2" type="ORF">ADEAN_000323100</name>
</gene>
<sequence length="956" mass="102848">MSHEGPVYTNSRYSNSSSSERGSTSRPTLDYFGPTNNIANINNSFSNMKVFGRVVQSQSVSLNSGAAYLSQPPTPSISDTNASHLSQYRQMSGSSTSGFYNSNIHQILQSPGNSNNHTNLAHFPPRHNSTSGYSYYSQVDTVGNLNGVMPPTPPHRNLSVADRSSVLGFSDCYGNSGSAGWPSQPSPPVVAAGPLFPMSKANTSSSTSGSVPLFFSDLPNTNSSTEANRSKPLLSNEPSINKYAYRNSDSTGSVTDENNNGNTKKPVLDATEMSRIVRQSGLSQNAHNPYLKRGSEDDGVTMDMLSTSHSKQGSGSTPIRVSGGPSGEVRLSDEGKERTSAEGSSPPVQQPVVEEEDMQANSTLGFIEEGGQVIGSSPVVKSISVNSVSGGGGTIQGPENLPITHQTLAFVSNEAVDPTKESKILLTEDSHDSKVRVGEGCGDSLRRRRSSNTGMDNILLRSTEADGSSKEHEGDDQTKNGHPDEEKNVPPSEDQSGLESDGEASTTNTTNTFVTGSEYSDRPSSAFSDVDSEMRGETEGTSADMRLPSILDTNSSKVVSPPSHTPRKSRQSVVLIRDRKDSLDVRGASKSNSEAMSSGNGSGTFYSEMGNSRRRTALPQQLSHTLLPAEDGKDSLENTARPLSSSTKKSKRLGSVSTETNKASKASEIKRTEDADTTTVESRSLVTPKEKPKKKKAVKESVAKQPEPSLPAKPKKKHSVPPTKTKSPGTKKRSVSTKKRKSSATPTGELQVDSRGSSPNRGSKGSAEIPFSLTSPGRSKSTDSVRFSINEEAVPSPGEADKANKGKVIRPIGTRRESVLRKRASSVNSSRAGSFFSVSSSRNSSLSRSGSASSSKRGSHMLASLDNITQRCLDSVPYQSFKEKDVWKSAKKYRKLVSTELLKWHMHGYQFILKEEAEAFKRLTESVIQPPLRSALEREVTRLARERERIAKKQRV</sequence>
<feature type="compositionally biased region" description="Low complexity" evidence="1">
    <location>
        <begin position="8"/>
        <end position="25"/>
    </location>
</feature>
<evidence type="ECO:0000313" key="3">
    <source>
        <dbReference type="Proteomes" id="UP000515908"/>
    </source>
</evidence>
<feature type="compositionally biased region" description="Low complexity" evidence="1">
    <location>
        <begin position="829"/>
        <end position="856"/>
    </location>
</feature>
<feature type="compositionally biased region" description="Basic and acidic residues" evidence="1">
    <location>
        <begin position="330"/>
        <end position="340"/>
    </location>
</feature>
<feature type="compositionally biased region" description="Polar residues" evidence="1">
    <location>
        <begin position="589"/>
        <end position="605"/>
    </location>
</feature>
<feature type="compositionally biased region" description="Basic residues" evidence="1">
    <location>
        <begin position="729"/>
        <end position="742"/>
    </location>
</feature>
<feature type="region of interest" description="Disordered" evidence="1">
    <location>
        <begin position="220"/>
        <end position="267"/>
    </location>
</feature>
<feature type="compositionally biased region" description="Polar residues" evidence="1">
    <location>
        <begin position="744"/>
        <end position="763"/>
    </location>
</feature>
<evidence type="ECO:0000256" key="1">
    <source>
        <dbReference type="SAM" id="MobiDB-lite"/>
    </source>
</evidence>
<dbReference type="Proteomes" id="UP000515908">
    <property type="component" value="Chromosome 05"/>
</dbReference>
<feature type="region of interest" description="Disordered" evidence="1">
    <location>
        <begin position="430"/>
        <end position="858"/>
    </location>
</feature>
<feature type="compositionally biased region" description="Basic and acidic residues" evidence="1">
    <location>
        <begin position="463"/>
        <end position="488"/>
    </location>
</feature>
<keyword evidence="3" id="KW-1185">Reference proteome</keyword>
<accession>A0A7G2CAJ0</accession>
<dbReference type="AlphaFoldDB" id="A0A7G2CAJ0"/>
<name>A0A7G2CAJ0_9TRYP</name>
<feature type="compositionally biased region" description="Polar residues" evidence="1">
    <location>
        <begin position="247"/>
        <end position="263"/>
    </location>
</feature>
<feature type="region of interest" description="Disordered" evidence="1">
    <location>
        <begin position="279"/>
        <end position="358"/>
    </location>
</feature>
<evidence type="ECO:0000313" key="2">
    <source>
        <dbReference type="EMBL" id="CAD2215773.1"/>
    </source>
</evidence>
<feature type="compositionally biased region" description="Polar residues" evidence="1">
    <location>
        <begin position="655"/>
        <end position="664"/>
    </location>
</feature>
<feature type="compositionally biased region" description="Polar residues" evidence="1">
    <location>
        <begin position="304"/>
        <end position="319"/>
    </location>
</feature>
<dbReference type="EMBL" id="LR877149">
    <property type="protein sequence ID" value="CAD2215773.1"/>
    <property type="molecule type" value="Genomic_DNA"/>
</dbReference>
<proteinExistence type="predicted"/>
<feature type="compositionally biased region" description="Basic and acidic residues" evidence="1">
    <location>
        <begin position="665"/>
        <end position="674"/>
    </location>
</feature>
<dbReference type="VEuPathDB" id="TriTrypDB:ADEAN_000323100"/>